<reference evidence="4 5" key="1">
    <citation type="submission" date="2015-05" db="EMBL/GenBank/DDBJ databases">
        <authorList>
            <person name="Tang B."/>
            <person name="Yu Y."/>
        </authorList>
    </citation>
    <scope>NUCLEOTIDE SEQUENCE [LARGE SCALE GENOMIC DNA]</scope>
    <source>
        <strain evidence="4 5">DSM 7029</strain>
    </source>
</reference>
<evidence type="ECO:0000313" key="4">
    <source>
        <dbReference type="EMBL" id="AKJ30783.1"/>
    </source>
</evidence>
<name>A0A0G3BS51_9BURK</name>
<dbReference type="SUPFAM" id="SSF51120">
    <property type="entry name" value="beta-Roll"/>
    <property type="match status" value="3"/>
</dbReference>
<dbReference type="RefSeq" id="WP_053013801.1">
    <property type="nucleotide sequence ID" value="NZ_CP011371.1"/>
</dbReference>
<dbReference type="AlphaFoldDB" id="A0A0G3BS51"/>
<dbReference type="PATRIC" id="fig|413882.6.peg.4274"/>
<dbReference type="Gene3D" id="2.150.10.10">
    <property type="entry name" value="Serralysin-like metalloprotease, C-terminal"/>
    <property type="match status" value="3"/>
</dbReference>
<sequence>MEIFMAILDGNAGNDVLIDFSADPNSTLNGNLSGGDDVMIGHTGDDTYFVNSAGDLVVEFAGEGSDTVVSSLGAYTLGVNVENLTLNNTAPVVALNGTGNELNNVITGNNANNVLSGLDGNDTLNGENGADTLNGGNGNDTLSGGNGGDALNGDAGNDILSGGNGADTLNGGAGNDTLNGDDGADALNGGAGNDTLNGNNGADTVEGGAGDDTLNGNNGIDMLSGQAGNDTLSGDNGADELNGGVGNDTLTGGNGSDTFVFGNRGAGNADTITDFVVANDSIVLLDALDAGLAGAISPGVLGLTFAGGNNPGNPLALASFFKGANVSGNAAGNTSGIYIDTVDGEIWYNPTTAAGGDAELLGTVTVGAAAALTQNDFIYGA</sequence>
<dbReference type="PRINTS" id="PR00313">
    <property type="entry name" value="CABNDNGRPT"/>
</dbReference>
<keyword evidence="2" id="KW-0964">Secreted</keyword>
<gene>
    <name evidence="4" type="ORF">AAW51_4092</name>
</gene>
<dbReference type="InterPro" id="IPR050557">
    <property type="entry name" value="RTX_toxin/Mannuronan_C5-epim"/>
</dbReference>
<evidence type="ECO:0000256" key="1">
    <source>
        <dbReference type="ARBA" id="ARBA00004613"/>
    </source>
</evidence>
<keyword evidence="5" id="KW-1185">Reference proteome</keyword>
<evidence type="ECO:0000313" key="5">
    <source>
        <dbReference type="Proteomes" id="UP000035352"/>
    </source>
</evidence>
<accession>A0A0G3BS51</accession>
<organism evidence="4 5">
    <name type="scientific">Caldimonas brevitalea</name>
    <dbReference type="NCBI Taxonomy" id="413882"/>
    <lineage>
        <taxon>Bacteria</taxon>
        <taxon>Pseudomonadati</taxon>
        <taxon>Pseudomonadota</taxon>
        <taxon>Betaproteobacteria</taxon>
        <taxon>Burkholderiales</taxon>
        <taxon>Sphaerotilaceae</taxon>
        <taxon>Caldimonas</taxon>
    </lineage>
</organism>
<dbReference type="PROSITE" id="PS00330">
    <property type="entry name" value="HEMOLYSIN_CALCIUM"/>
    <property type="match status" value="4"/>
</dbReference>
<evidence type="ECO:0000256" key="3">
    <source>
        <dbReference type="SAM" id="MobiDB-lite"/>
    </source>
</evidence>
<protein>
    <submittedName>
        <fullName evidence="4">Alkaline phosphatase</fullName>
    </submittedName>
</protein>
<dbReference type="InterPro" id="IPR018511">
    <property type="entry name" value="Hemolysin-typ_Ca-bd_CS"/>
</dbReference>
<dbReference type="InterPro" id="IPR011049">
    <property type="entry name" value="Serralysin-like_metalloprot_C"/>
</dbReference>
<dbReference type="PANTHER" id="PTHR38340">
    <property type="entry name" value="S-LAYER PROTEIN"/>
    <property type="match status" value="1"/>
</dbReference>
<comment type="subcellular location">
    <subcellularLocation>
        <location evidence="1">Secreted</location>
    </subcellularLocation>
</comment>
<dbReference type="GO" id="GO:0005576">
    <property type="term" value="C:extracellular region"/>
    <property type="evidence" value="ECO:0007669"/>
    <property type="project" value="UniProtKB-SubCell"/>
</dbReference>
<evidence type="ECO:0000256" key="2">
    <source>
        <dbReference type="ARBA" id="ARBA00022525"/>
    </source>
</evidence>
<dbReference type="Pfam" id="PF00353">
    <property type="entry name" value="HemolysinCabind"/>
    <property type="match status" value="4"/>
</dbReference>
<dbReference type="InterPro" id="IPR001343">
    <property type="entry name" value="Hemolysn_Ca-bd"/>
</dbReference>
<feature type="compositionally biased region" description="Low complexity" evidence="3">
    <location>
        <begin position="178"/>
        <end position="188"/>
    </location>
</feature>
<proteinExistence type="predicted"/>
<dbReference type="KEGG" id="pbh:AAW51_4092"/>
<feature type="region of interest" description="Disordered" evidence="3">
    <location>
        <begin position="122"/>
        <end position="150"/>
    </location>
</feature>
<dbReference type="OrthoDB" id="8622300at2"/>
<dbReference type="GO" id="GO:0005509">
    <property type="term" value="F:calcium ion binding"/>
    <property type="evidence" value="ECO:0007669"/>
    <property type="project" value="InterPro"/>
</dbReference>
<feature type="region of interest" description="Disordered" evidence="3">
    <location>
        <begin position="171"/>
        <end position="250"/>
    </location>
</feature>
<dbReference type="STRING" id="413882.AAW51_4092"/>
<dbReference type="Proteomes" id="UP000035352">
    <property type="component" value="Chromosome"/>
</dbReference>
<dbReference type="EMBL" id="CP011371">
    <property type="protein sequence ID" value="AKJ30783.1"/>
    <property type="molecule type" value="Genomic_DNA"/>
</dbReference>
<dbReference type="PANTHER" id="PTHR38340:SF1">
    <property type="entry name" value="S-LAYER PROTEIN"/>
    <property type="match status" value="1"/>
</dbReference>